<evidence type="ECO:0000259" key="2">
    <source>
        <dbReference type="PROSITE" id="PS50172"/>
    </source>
</evidence>
<gene>
    <name evidence="3" type="ORF">I316_01938</name>
</gene>
<feature type="compositionally biased region" description="Polar residues" evidence="1">
    <location>
        <begin position="170"/>
        <end position="195"/>
    </location>
</feature>
<feature type="compositionally biased region" description="Basic and acidic residues" evidence="1">
    <location>
        <begin position="106"/>
        <end position="119"/>
    </location>
</feature>
<feature type="compositionally biased region" description="Low complexity" evidence="1">
    <location>
        <begin position="564"/>
        <end position="574"/>
    </location>
</feature>
<feature type="compositionally biased region" description="Polar residues" evidence="1">
    <location>
        <begin position="664"/>
        <end position="679"/>
    </location>
</feature>
<dbReference type="SUPFAM" id="SSF52113">
    <property type="entry name" value="BRCT domain"/>
    <property type="match status" value="1"/>
</dbReference>
<feature type="compositionally biased region" description="Basic and acidic residues" evidence="1">
    <location>
        <begin position="234"/>
        <end position="246"/>
    </location>
</feature>
<dbReference type="OrthoDB" id="2384350at2759"/>
<keyword evidence="4" id="KW-1185">Reference proteome</keyword>
<feature type="domain" description="BRCT" evidence="2">
    <location>
        <begin position="758"/>
        <end position="847"/>
    </location>
</feature>
<dbReference type="Proteomes" id="UP000092666">
    <property type="component" value="Unassembled WGS sequence"/>
</dbReference>
<feature type="region of interest" description="Disordered" evidence="1">
    <location>
        <begin position="147"/>
        <end position="307"/>
    </location>
</feature>
<accession>A0A1B9GYH3</accession>
<feature type="compositionally biased region" description="Low complexity" evidence="1">
    <location>
        <begin position="78"/>
        <end position="93"/>
    </location>
</feature>
<feature type="compositionally biased region" description="Polar residues" evidence="1">
    <location>
        <begin position="515"/>
        <end position="524"/>
    </location>
</feature>
<reference evidence="3 4" key="1">
    <citation type="submission" date="2013-07" db="EMBL/GenBank/DDBJ databases">
        <title>The Genome Sequence of Cryptococcus heveanensis BCC8398.</title>
        <authorList>
            <consortium name="The Broad Institute Genome Sequencing Platform"/>
            <person name="Cuomo C."/>
            <person name="Litvintseva A."/>
            <person name="Chen Y."/>
            <person name="Heitman J."/>
            <person name="Sun S."/>
            <person name="Springer D."/>
            <person name="Dromer F."/>
            <person name="Young S.K."/>
            <person name="Zeng Q."/>
            <person name="Gargeya S."/>
            <person name="Fitzgerald M."/>
            <person name="Abouelleil A."/>
            <person name="Alvarado L."/>
            <person name="Berlin A.M."/>
            <person name="Chapman S.B."/>
            <person name="Dewar J."/>
            <person name="Goldberg J."/>
            <person name="Griggs A."/>
            <person name="Gujja S."/>
            <person name="Hansen M."/>
            <person name="Howarth C."/>
            <person name="Imamovic A."/>
            <person name="Larimer J."/>
            <person name="McCowan C."/>
            <person name="Murphy C."/>
            <person name="Pearson M."/>
            <person name="Priest M."/>
            <person name="Roberts A."/>
            <person name="Saif S."/>
            <person name="Shea T."/>
            <person name="Sykes S."/>
            <person name="Wortman J."/>
            <person name="Nusbaum C."/>
            <person name="Birren B."/>
        </authorList>
    </citation>
    <scope>NUCLEOTIDE SEQUENCE [LARGE SCALE GENOMIC DNA]</scope>
    <source>
        <strain evidence="3 4">BCC8398</strain>
    </source>
</reference>
<evidence type="ECO:0000313" key="3">
    <source>
        <dbReference type="EMBL" id="OCF36066.1"/>
    </source>
</evidence>
<name>A0A1B9GYH3_9TREE</name>
<evidence type="ECO:0000313" key="4">
    <source>
        <dbReference type="Proteomes" id="UP000092666"/>
    </source>
</evidence>
<feature type="compositionally biased region" description="Polar residues" evidence="1">
    <location>
        <begin position="286"/>
        <end position="307"/>
    </location>
</feature>
<dbReference type="Gene3D" id="3.40.50.10190">
    <property type="entry name" value="BRCT domain"/>
    <property type="match status" value="1"/>
</dbReference>
<dbReference type="EMBL" id="KI669496">
    <property type="protein sequence ID" value="OCF36066.1"/>
    <property type="molecule type" value="Genomic_DNA"/>
</dbReference>
<feature type="region of interest" description="Disordered" evidence="1">
    <location>
        <begin position="1"/>
        <end position="130"/>
    </location>
</feature>
<evidence type="ECO:0000256" key="1">
    <source>
        <dbReference type="SAM" id="MobiDB-lite"/>
    </source>
</evidence>
<sequence>MTPPRRRQPSTSTSTSTTLGSQVQSIRTLSRPRPASSSTGAPRTRSMARTTKLQVYDENANTPAASGGSSGSGGGIKSTLSVGSGSGRSLRSRGPLKENVSMNVLEARKMDPNGKRKAADLSGDDGGDAKKAAKVMKVDQTGAVAPSRALGISKNNGTKSIRSLGHKSSGDSLRSVQPSVPSTPIHSTNISSVPIQQPIPTPARELLRNPTDCSTSPTDSPPTKFVARPPTPPRMRERPMLQEKESSSTPSVPFMTPRKTPFGSLQDPPRTEGRLSKMPASLRKTPGQTSVAPSTPRQFTVPTMPQSLKSATRDINSTLAPTLTPRLAPSARHLATGMAPTSSDIFTTPTISPPPVNTVPIIQPAPPVSPVAARRATFPKVGNTSQSTLDSVFPRSPKKSPAQPMQPESVVKSASVVMSSTSSDDLDQGLAIPEGAAILTSGKDGVAPGDQAADTSHEVLTPSFSSQAPASLIPLNSSGTTALGVMAPPSRIPRSVAATASSSAKIVKKASSTVTKKPSFQSVGSLPERRPSTRPALVSACSSNAVRGPAPAAALPSPVKRKPSYPSSLGSGPLARPTPRMVSNPLLPPRSLSDSSTGLTDDLESTSTTQPRSVSAPGPRESAGSQLRSSLSSSTREGLSGETSRSLVDLSEALGKLKMKRPENGSTSTQSRSHSTAATPSIKINGFRVFEEKPANLTGSTSSAGPDAGPSSRLSSANHRPRASVSVHPGDLSTSSDEGAADQSIAAMLCSTIGGGCLKGVRAFVDVRTSDGEDSGKLFVEILKGLGARVQSRPSERCTHVIYKSGKTSTLAWWRKQEDPKPLIVGIKWVTECKKAGKRVEENDFVVDVSKEDVFQKQRKSMEPKAIAAIQGLAPPPNPMRQALLDIAQARQKSMKYAPKISSPLKTGFLRPFDEE</sequence>
<feature type="region of interest" description="Disordered" evidence="1">
    <location>
        <begin position="381"/>
        <end position="409"/>
    </location>
</feature>
<dbReference type="CDD" id="cd17716">
    <property type="entry name" value="BRCT_microcephalin_rpt1"/>
    <property type="match status" value="1"/>
</dbReference>
<feature type="compositionally biased region" description="Low complexity" evidence="1">
    <location>
        <begin position="9"/>
        <end position="25"/>
    </location>
</feature>
<dbReference type="STRING" id="1296120.A0A1B9GYH3"/>
<protein>
    <recommendedName>
        <fullName evidence="2">BRCT domain-containing protein</fullName>
    </recommendedName>
</protein>
<feature type="compositionally biased region" description="Low complexity" evidence="1">
    <location>
        <begin position="621"/>
        <end position="644"/>
    </location>
</feature>
<proteinExistence type="predicted"/>
<feature type="compositionally biased region" description="Polar residues" evidence="1">
    <location>
        <begin position="35"/>
        <end position="64"/>
    </location>
</feature>
<dbReference type="InterPro" id="IPR036420">
    <property type="entry name" value="BRCT_dom_sf"/>
</dbReference>
<feature type="compositionally biased region" description="Low complexity" evidence="1">
    <location>
        <begin position="583"/>
        <end position="609"/>
    </location>
</feature>
<reference evidence="4" key="2">
    <citation type="submission" date="2013-12" db="EMBL/GenBank/DDBJ databases">
        <title>Evolution of pathogenesis and genome organization in the Tremellales.</title>
        <authorList>
            <person name="Cuomo C."/>
            <person name="Litvintseva A."/>
            <person name="Heitman J."/>
            <person name="Chen Y."/>
            <person name="Sun S."/>
            <person name="Springer D."/>
            <person name="Dromer F."/>
            <person name="Young S."/>
            <person name="Zeng Q."/>
            <person name="Chapman S."/>
            <person name="Gujja S."/>
            <person name="Saif S."/>
            <person name="Birren B."/>
        </authorList>
    </citation>
    <scope>NUCLEOTIDE SEQUENCE [LARGE SCALE GENOMIC DNA]</scope>
    <source>
        <strain evidence="4">BCC8398</strain>
    </source>
</reference>
<feature type="region of interest" description="Disordered" evidence="1">
    <location>
        <begin position="507"/>
        <end position="738"/>
    </location>
</feature>
<dbReference type="PROSITE" id="PS50172">
    <property type="entry name" value="BRCT"/>
    <property type="match status" value="1"/>
</dbReference>
<dbReference type="InterPro" id="IPR001357">
    <property type="entry name" value="BRCT_dom"/>
</dbReference>
<dbReference type="AlphaFoldDB" id="A0A1B9GYH3"/>
<organism evidence="3 4">
    <name type="scientific">Kwoniella heveanensis BCC8398</name>
    <dbReference type="NCBI Taxonomy" id="1296120"/>
    <lineage>
        <taxon>Eukaryota</taxon>
        <taxon>Fungi</taxon>
        <taxon>Dikarya</taxon>
        <taxon>Basidiomycota</taxon>
        <taxon>Agaricomycotina</taxon>
        <taxon>Tremellomycetes</taxon>
        <taxon>Tremellales</taxon>
        <taxon>Cryptococcaceae</taxon>
        <taxon>Kwoniella</taxon>
    </lineage>
</organism>
<dbReference type="Pfam" id="PF00533">
    <property type="entry name" value="BRCT"/>
    <property type="match status" value="1"/>
</dbReference>